<geneLocation type="plasmid" evidence="2 3">
    <name>unnamed5</name>
</geneLocation>
<dbReference type="KEGG" id="pxi:J5O05_20510"/>
<sequence>MNRNLKEYVGFVFRFFFFLTLPLCVIFGFAEFITGLSNEPYKSPSLPYTQAVFQLCAAITALFGLFYRSLQTEEQLKKMDKQISIAEKKENFILYLEHKKQLNASLNYYMNDYLKVSKDRKWLEASYDIDMLYMLCYPDNTPQNSSYFSSRAREPHLNNTFSDITEQISKSLAEYDLNSCSGEFFDTFQILYCSIGLNISLIDLTRDKRDVQFATSELMDYVCGYNGFLVSIGLIDAPYSKKIESIMLEFGVSQIQGERVKLF</sequence>
<keyword evidence="3" id="KW-1185">Reference proteome</keyword>
<protein>
    <recommendedName>
        <fullName evidence="4">Phage abortive infection protein</fullName>
    </recommendedName>
</protein>
<dbReference type="Proteomes" id="UP000664904">
    <property type="component" value="Plasmid unnamed5"/>
</dbReference>
<evidence type="ECO:0000313" key="2">
    <source>
        <dbReference type="EMBL" id="QTH73182.1"/>
    </source>
</evidence>
<dbReference type="EMBL" id="CP072135">
    <property type="protein sequence ID" value="QTH73182.1"/>
    <property type="molecule type" value="Genomic_DNA"/>
</dbReference>
<keyword evidence="1" id="KW-1133">Transmembrane helix</keyword>
<keyword evidence="1" id="KW-0472">Membrane</keyword>
<keyword evidence="2" id="KW-0614">Plasmid</keyword>
<name>A0A975HMN4_9GAMM</name>
<accession>A0A975HMN4</accession>
<evidence type="ECO:0000313" key="3">
    <source>
        <dbReference type="Proteomes" id="UP000664904"/>
    </source>
</evidence>
<organism evidence="2 3">
    <name type="scientific">Pseudoalteromonas xiamenensis</name>
    <dbReference type="NCBI Taxonomy" id="882626"/>
    <lineage>
        <taxon>Bacteria</taxon>
        <taxon>Pseudomonadati</taxon>
        <taxon>Pseudomonadota</taxon>
        <taxon>Gammaproteobacteria</taxon>
        <taxon>Alteromonadales</taxon>
        <taxon>Pseudoalteromonadaceae</taxon>
        <taxon>Pseudoalteromonas</taxon>
    </lineage>
</organism>
<gene>
    <name evidence="2" type="ORF">J5O05_20510</name>
</gene>
<evidence type="ECO:0008006" key="4">
    <source>
        <dbReference type="Google" id="ProtNLM"/>
    </source>
</evidence>
<proteinExistence type="predicted"/>
<dbReference type="AlphaFoldDB" id="A0A975HMN4"/>
<dbReference type="RefSeq" id="WP_208844801.1">
    <property type="nucleotide sequence ID" value="NZ_CP072135.1"/>
</dbReference>
<feature type="transmembrane region" description="Helical" evidence="1">
    <location>
        <begin position="50"/>
        <end position="70"/>
    </location>
</feature>
<keyword evidence="1" id="KW-0812">Transmembrane</keyword>
<evidence type="ECO:0000256" key="1">
    <source>
        <dbReference type="SAM" id="Phobius"/>
    </source>
</evidence>
<feature type="transmembrane region" description="Helical" evidence="1">
    <location>
        <begin position="12"/>
        <end position="30"/>
    </location>
</feature>
<reference evidence="2" key="1">
    <citation type="submission" date="2021-03" db="EMBL/GenBank/DDBJ databases">
        <title>Complete Genome of Pseudoalteromonas xiamenensis STKMTI.2, a new potential marine bacterium producing anti-Vibrio compounds.</title>
        <authorList>
            <person name="Handayani D.P."/>
            <person name="Isnansetyo A."/>
            <person name="Istiqomah I."/>
            <person name="Jumina J."/>
        </authorList>
    </citation>
    <scope>NUCLEOTIDE SEQUENCE</scope>
    <source>
        <strain evidence="2">STKMTI.2</strain>
        <plasmid evidence="2">unnamed5</plasmid>
    </source>
</reference>